<dbReference type="RefSeq" id="YP_009188049.1">
    <property type="nucleotide sequence ID" value="NC_028662.1"/>
</dbReference>
<dbReference type="GeneID" id="26517102"/>
<protein>
    <recommendedName>
        <fullName evidence="3">SF4 helicase domain-containing protein</fullName>
    </recommendedName>
</protein>
<keyword evidence="2" id="KW-1185">Reference proteome</keyword>
<dbReference type="KEGG" id="vg:26517102"/>
<reference evidence="1 2" key="1">
    <citation type="journal article" date="2016" name="Arch. Virol.">
        <title>Genome sequence of a cluster A13 mycobacteriophage detected in Mycobacterium phlei over a half century ago.</title>
        <authorList>
            <person name="Marton S."/>
            <person name="Feher E."/>
            <person name="Horvath B."/>
            <person name="Haber K."/>
            <person name="Somogyi P."/>
            <person name="Minarovits J."/>
            <person name="Banyai K."/>
        </authorList>
    </citation>
    <scope>NUCLEOTIDE SEQUENCE [LARGE SCALE GENOMIC DNA]</scope>
</reference>
<evidence type="ECO:0000313" key="2">
    <source>
        <dbReference type="Proteomes" id="UP000203948"/>
    </source>
</evidence>
<name>A0A0N9BDS5_9CAUD</name>
<dbReference type="OrthoDB" id="5532at10239"/>
<proteinExistence type="predicted"/>
<dbReference type="Pfam" id="PF13481">
    <property type="entry name" value="AAA_25"/>
    <property type="match status" value="1"/>
</dbReference>
<accession>A0A0N9BDS5</accession>
<dbReference type="SUPFAM" id="SSF52540">
    <property type="entry name" value="P-loop containing nucleoside triphosphate hydrolases"/>
    <property type="match status" value="1"/>
</dbReference>
<evidence type="ECO:0000313" key="1">
    <source>
        <dbReference type="EMBL" id="ALA48168.1"/>
    </source>
</evidence>
<dbReference type="EMBL" id="KT206225">
    <property type="protein sequence ID" value="ALA48168.1"/>
    <property type="molecule type" value="Genomic_DNA"/>
</dbReference>
<sequence length="249" mass="27014">MPWKAIEAKGTAFRRGQLVLVCAGPGTGKSAFTLSYALKAKVPTLYFSADSDAFTQLSRSVSILTGWSLERATRAVREQKLPDDVAAELDTIPIRFNYNASPSLDDIETAMDAYDALYEDFPSLVVVDNITNVRTESSDGDDPFSGLESLMDYLHTMARETGACVVGLHHVTGPYNDGNKPIPLSGIKGQIGRVPEVVLTLNRVTDDFGPDRLNVSPVKNRGGRSDASGQDYAELQFVGDTMQITDFGL</sequence>
<organism evidence="1 2">
    <name type="scientific">Mycobacterium phage Phlei</name>
    <dbReference type="NCBI Taxonomy" id="1690684"/>
    <lineage>
        <taxon>Viruses</taxon>
        <taxon>Duplodnaviria</taxon>
        <taxon>Heunggongvirae</taxon>
        <taxon>Uroviricota</taxon>
        <taxon>Caudoviricetes</taxon>
        <taxon>Phleivirus</taxon>
        <taxon>Phleivirus Phlei</taxon>
    </lineage>
</organism>
<dbReference type="InterPro" id="IPR027417">
    <property type="entry name" value="P-loop_NTPase"/>
</dbReference>
<dbReference type="Gene3D" id="3.40.50.300">
    <property type="entry name" value="P-loop containing nucleotide triphosphate hydrolases"/>
    <property type="match status" value="1"/>
</dbReference>
<evidence type="ECO:0008006" key="3">
    <source>
        <dbReference type="Google" id="ProtNLM"/>
    </source>
</evidence>
<dbReference type="Proteomes" id="UP000203948">
    <property type="component" value="Segment"/>
</dbReference>